<feature type="transmembrane region" description="Helical" evidence="6">
    <location>
        <begin position="251"/>
        <end position="268"/>
    </location>
</feature>
<dbReference type="SUPFAM" id="SSF103481">
    <property type="entry name" value="Multidrug resistance efflux transporter EmrE"/>
    <property type="match status" value="2"/>
</dbReference>
<evidence type="ECO:0000313" key="9">
    <source>
        <dbReference type="Proteomes" id="UP000319828"/>
    </source>
</evidence>
<feature type="domain" description="EamA" evidence="7">
    <location>
        <begin position="10"/>
        <end position="146"/>
    </location>
</feature>
<dbReference type="PANTHER" id="PTHR32322:SF18">
    <property type="entry name" value="S-ADENOSYLMETHIONINE_S-ADENOSYLHOMOCYSTEINE TRANSPORTER"/>
    <property type="match status" value="1"/>
</dbReference>
<evidence type="ECO:0000256" key="5">
    <source>
        <dbReference type="ARBA" id="ARBA00023136"/>
    </source>
</evidence>
<evidence type="ECO:0000256" key="2">
    <source>
        <dbReference type="ARBA" id="ARBA00022475"/>
    </source>
</evidence>
<feature type="transmembrane region" description="Helical" evidence="6">
    <location>
        <begin position="108"/>
        <end position="125"/>
    </location>
</feature>
<feature type="transmembrane region" description="Helical" evidence="6">
    <location>
        <begin position="218"/>
        <end position="239"/>
    </location>
</feature>
<keyword evidence="2" id="KW-1003">Cell membrane</keyword>
<dbReference type="Proteomes" id="UP000319828">
    <property type="component" value="Unassembled WGS sequence"/>
</dbReference>
<evidence type="ECO:0000313" key="8">
    <source>
        <dbReference type="EMBL" id="TVO33881.1"/>
    </source>
</evidence>
<evidence type="ECO:0000256" key="3">
    <source>
        <dbReference type="ARBA" id="ARBA00022692"/>
    </source>
</evidence>
<feature type="transmembrane region" description="Helical" evidence="6">
    <location>
        <begin position="274"/>
        <end position="291"/>
    </location>
</feature>
<keyword evidence="3 6" id="KW-0812">Transmembrane</keyword>
<accession>A0A557NZP0</accession>
<gene>
    <name evidence="8" type="ORF">FOF44_14450</name>
</gene>
<proteinExistence type="predicted"/>
<dbReference type="Pfam" id="PF00892">
    <property type="entry name" value="EamA"/>
    <property type="match status" value="2"/>
</dbReference>
<evidence type="ECO:0000256" key="1">
    <source>
        <dbReference type="ARBA" id="ARBA00004651"/>
    </source>
</evidence>
<keyword evidence="5 6" id="KW-0472">Membrane</keyword>
<protein>
    <submittedName>
        <fullName evidence="8">DMT family transporter</fullName>
    </submittedName>
</protein>
<dbReference type="RefSeq" id="WP_144388853.1">
    <property type="nucleotide sequence ID" value="NZ_CANNCB010000040.1"/>
</dbReference>
<dbReference type="InterPro" id="IPR037185">
    <property type="entry name" value="EmrE-like"/>
</dbReference>
<evidence type="ECO:0000259" key="7">
    <source>
        <dbReference type="Pfam" id="PF00892"/>
    </source>
</evidence>
<dbReference type="Gene3D" id="1.10.3730.20">
    <property type="match status" value="1"/>
</dbReference>
<dbReference type="PANTHER" id="PTHR32322">
    <property type="entry name" value="INNER MEMBRANE TRANSPORTER"/>
    <property type="match status" value="1"/>
</dbReference>
<dbReference type="EMBL" id="VMKJ01000036">
    <property type="protein sequence ID" value="TVO33881.1"/>
    <property type="molecule type" value="Genomic_DNA"/>
</dbReference>
<dbReference type="AlphaFoldDB" id="A0A557NZP0"/>
<feature type="transmembrane region" description="Helical" evidence="6">
    <location>
        <begin position="132"/>
        <end position="154"/>
    </location>
</feature>
<evidence type="ECO:0000256" key="4">
    <source>
        <dbReference type="ARBA" id="ARBA00022989"/>
    </source>
</evidence>
<organism evidence="8 9">
    <name type="scientific">Vibrio algivorus</name>
    <dbReference type="NCBI Taxonomy" id="1667024"/>
    <lineage>
        <taxon>Bacteria</taxon>
        <taxon>Pseudomonadati</taxon>
        <taxon>Pseudomonadota</taxon>
        <taxon>Gammaproteobacteria</taxon>
        <taxon>Vibrionales</taxon>
        <taxon>Vibrionaceae</taxon>
        <taxon>Vibrio</taxon>
    </lineage>
</organism>
<feature type="transmembrane region" description="Helical" evidence="6">
    <location>
        <begin position="187"/>
        <end position="206"/>
    </location>
</feature>
<comment type="subcellular location">
    <subcellularLocation>
        <location evidence="1">Cell membrane</location>
        <topology evidence="1">Multi-pass membrane protein</topology>
    </subcellularLocation>
</comment>
<reference evidence="8 9" key="1">
    <citation type="submission" date="2019-07" db="EMBL/GenBank/DDBJ databases">
        <title>The draft genome sequence of Vibrio algivorus M1486.</title>
        <authorList>
            <person name="Meng X."/>
        </authorList>
    </citation>
    <scope>NUCLEOTIDE SEQUENCE [LARGE SCALE GENOMIC DNA]</scope>
    <source>
        <strain evidence="8 9">M1486</strain>
    </source>
</reference>
<evidence type="ECO:0000256" key="6">
    <source>
        <dbReference type="SAM" id="Phobius"/>
    </source>
</evidence>
<feature type="transmembrane region" description="Helical" evidence="6">
    <location>
        <begin position="76"/>
        <end position="96"/>
    </location>
</feature>
<comment type="caution">
    <text evidence="8">The sequence shown here is derived from an EMBL/GenBank/DDBJ whole genome shotgun (WGS) entry which is preliminary data.</text>
</comment>
<sequence length="307" mass="33787">MENPASSERSALLYGLAAVLLWSTVATAFKLTLQEFSPIQMLFVASLVSVAVLLLICTVKRTLPQLASTFLANPKYFILLGLVNPLAYYLILFKAYDLLPASQAQPLNYSWAITLTLMAALFLGQKIRKQDWLACALGYLGVLIIATKGDVFALSFDSPLGVGLALLSTLLWASYWILNAKNKADPILVVLLGFLVSLPFSALLVWCEGLSWETISMRGWLAVTYVGLFEMGVTFVLWLTALKCTQNTAKVSNLIFLSPFISLILLSQIIGETIYPSTLIGLVCILLGLVVQQIKLKKRKINCLDNR</sequence>
<feature type="transmembrane region" description="Helical" evidence="6">
    <location>
        <begin position="160"/>
        <end position="178"/>
    </location>
</feature>
<name>A0A557NZP0_9VIBR</name>
<dbReference type="InterPro" id="IPR050638">
    <property type="entry name" value="AA-Vitamin_Transporters"/>
</dbReference>
<keyword evidence="4 6" id="KW-1133">Transmembrane helix</keyword>
<dbReference type="OrthoDB" id="5729944at2"/>
<dbReference type="InterPro" id="IPR000620">
    <property type="entry name" value="EamA_dom"/>
</dbReference>
<feature type="transmembrane region" description="Helical" evidence="6">
    <location>
        <begin position="38"/>
        <end position="56"/>
    </location>
</feature>
<feature type="domain" description="EamA" evidence="7">
    <location>
        <begin position="160"/>
        <end position="291"/>
    </location>
</feature>
<dbReference type="GO" id="GO:0005886">
    <property type="term" value="C:plasma membrane"/>
    <property type="evidence" value="ECO:0007669"/>
    <property type="project" value="UniProtKB-SubCell"/>
</dbReference>